<organism evidence="4 5">
    <name type="scientific">Bacteroides stercorirosoris</name>
    <dbReference type="NCBI Taxonomy" id="871324"/>
    <lineage>
        <taxon>Bacteria</taxon>
        <taxon>Pseudomonadati</taxon>
        <taxon>Bacteroidota</taxon>
        <taxon>Bacteroidia</taxon>
        <taxon>Bacteroidales</taxon>
        <taxon>Bacteroidaceae</taxon>
        <taxon>Bacteroides</taxon>
    </lineage>
</organism>
<dbReference type="AlphaFoldDB" id="A0A1M6AH43"/>
<dbReference type="CDD" id="cd00063">
    <property type="entry name" value="FN3"/>
    <property type="match status" value="1"/>
</dbReference>
<feature type="region of interest" description="Disordered" evidence="2">
    <location>
        <begin position="843"/>
        <end position="869"/>
    </location>
</feature>
<keyword evidence="5" id="KW-1185">Reference proteome</keyword>
<protein>
    <recommendedName>
        <fullName evidence="3">Fibronectin type-III domain-containing protein</fullName>
    </recommendedName>
</protein>
<reference evidence="5" key="1">
    <citation type="submission" date="2016-11" db="EMBL/GenBank/DDBJ databases">
        <authorList>
            <person name="Varghese N."/>
            <person name="Submissions S."/>
        </authorList>
    </citation>
    <scope>NUCLEOTIDE SEQUENCE [LARGE SCALE GENOMIC DNA]</scope>
    <source>
        <strain evidence="5">DSM 26884</strain>
    </source>
</reference>
<feature type="domain" description="Fibronectin type-III" evidence="3">
    <location>
        <begin position="122"/>
        <end position="221"/>
    </location>
</feature>
<keyword evidence="1" id="KW-0677">Repeat</keyword>
<dbReference type="PANTHER" id="PTHR46708">
    <property type="entry name" value="TENASCIN"/>
    <property type="match status" value="1"/>
</dbReference>
<accession>A0A1M6AH43</accession>
<evidence type="ECO:0000313" key="5">
    <source>
        <dbReference type="Proteomes" id="UP000184192"/>
    </source>
</evidence>
<dbReference type="SUPFAM" id="SSF49265">
    <property type="entry name" value="Fibronectin type III"/>
    <property type="match status" value="5"/>
</dbReference>
<evidence type="ECO:0000313" key="4">
    <source>
        <dbReference type="EMBL" id="SHI35638.1"/>
    </source>
</evidence>
<sequence length="869" mass="92655">MLLFLLPFVMGCEEDKEPSVYSPTLTTNSVTGLSRFGATFQGTVTKHPDSTGDLAIGFLYSTSTSLSNAQEVNATPVDGNNYTAAVVGLTPGEKYYYCIFARSGKSVVKGKTSSFNTEDAIPPSLSIAEATEVTESGATLTATILDNGGYEPTVRGFAYAMYVENAGDPTLDDNTKLVIGDKFEITLSDLAANTTYIVRPYATNDAGTGYGESVKFTTSQQKIPMVIANGSGSLANKPVEVVAYEAVCMGAVTEDHGFTVTEYGFCYSTESRQPTIESSQHIKAQDGAKGFSATLKGLTASTKYYMRAYAKSEKGVGYSATVEFTTDKEQVVSLTQATVTDRTSSSVTITAQMAYESFSTIKEKGICYGQTANPSVDGTKISDSSTEHKVTATITGLKEGDTYHARAYAITRDGTFYSGDIAFTTETTYAPSVSKPSVYDKTETGAKVRASIRTNGGLEVTAKGICYSSTNAKPTLEDLVAISTEADNSILVSLSDLQGGVTYYVRSYATNAKGTGYSEEVEQFTTTKHTEPTLNGLNVMNIKDDNAEASASIANIGGEGETIEERGFVVSTSGDPTIDGYNTTKFVSSSTEDAFSTKLTGLRYNTLYYIRAYAVNKVGTGYSKTLSFETGSSERATLGELKCTKTEAHSLSFSFEVTSTGGAELTSQGFMWRKSGESEYTNVSGKLTGNTVTGTITGLTENTGYYVYGYVENKNGETSTGYNTFNTAKLPPGEGDNPTPGDDDGTKKPTVGYTNVSEIYATTAWLSANIESDGKLTITEKGFLWMVDDGTELTIENGTKIIVTSGSTSMRHKLTGLTGKTRYRVRAYAINAKGISYGGYSTFTTEDADKPNPGEGDNPTPGPNTRSNK</sequence>
<dbReference type="Proteomes" id="UP000184192">
    <property type="component" value="Unassembled WGS sequence"/>
</dbReference>
<dbReference type="Gene3D" id="2.60.40.10">
    <property type="entry name" value="Immunoglobulins"/>
    <property type="match status" value="4"/>
</dbReference>
<name>A0A1M6AH43_9BACE</name>
<dbReference type="PROSITE" id="PS50853">
    <property type="entry name" value="FN3"/>
    <property type="match status" value="3"/>
</dbReference>
<dbReference type="GeneID" id="92710489"/>
<dbReference type="eggNOG" id="COG3656">
    <property type="taxonomic scope" value="Bacteria"/>
</dbReference>
<feature type="domain" description="Fibronectin type-III" evidence="3">
    <location>
        <begin position="637"/>
        <end position="733"/>
    </location>
</feature>
<dbReference type="InterPro" id="IPR013783">
    <property type="entry name" value="Ig-like_fold"/>
</dbReference>
<dbReference type="InterPro" id="IPR003961">
    <property type="entry name" value="FN3_dom"/>
</dbReference>
<evidence type="ECO:0000256" key="1">
    <source>
        <dbReference type="ARBA" id="ARBA00022737"/>
    </source>
</evidence>
<feature type="region of interest" description="Disordered" evidence="2">
    <location>
        <begin position="722"/>
        <end position="750"/>
    </location>
</feature>
<feature type="compositionally biased region" description="Low complexity" evidence="2">
    <location>
        <begin position="731"/>
        <end position="740"/>
    </location>
</feature>
<gene>
    <name evidence="4" type="ORF">SAMN05444350_101243</name>
</gene>
<proteinExistence type="predicted"/>
<feature type="domain" description="Fibronectin type-III" evidence="3">
    <location>
        <begin position="432"/>
        <end position="533"/>
    </location>
</feature>
<dbReference type="InterPro" id="IPR036116">
    <property type="entry name" value="FN3_sf"/>
</dbReference>
<dbReference type="EMBL" id="FQZN01000001">
    <property type="protein sequence ID" value="SHI35638.1"/>
    <property type="molecule type" value="Genomic_DNA"/>
</dbReference>
<evidence type="ECO:0000256" key="2">
    <source>
        <dbReference type="SAM" id="MobiDB-lite"/>
    </source>
</evidence>
<evidence type="ECO:0000259" key="3">
    <source>
        <dbReference type="PROSITE" id="PS50853"/>
    </source>
</evidence>
<dbReference type="SMART" id="SM00060">
    <property type="entry name" value="FN3"/>
    <property type="match status" value="7"/>
</dbReference>
<dbReference type="RefSeq" id="WP_243462202.1">
    <property type="nucleotide sequence ID" value="NZ_FQZN01000001.1"/>
</dbReference>
<dbReference type="InterPro" id="IPR050991">
    <property type="entry name" value="ECM_Regulatory_Proteins"/>
</dbReference>
<dbReference type="PANTHER" id="PTHR46708:SF2">
    <property type="entry name" value="FIBRONECTIN TYPE-III DOMAIN-CONTAINING PROTEIN"/>
    <property type="match status" value="1"/>
</dbReference>